<sequence>MKKHTMLLLWLGAAISISEIYTGGLLAPLGLARGIVVIIAGHIIGTGLLAFGSWVSYTRKENAMDSVGFSLGKAGGILVALCNVIQLTGWTIVMVVQAGSAIAGVFTDFPFWIIALVLSVLVLIWALILGSPAGKLNEIAVILLACLCVVLFAESAGNGGAALSGTMSVTLGIELSIAMPVSWLPLAGDYACKAESGTSAALMPFIGYFVGSVLMYGFGLFIGVTTGGDIFAFIAGSSFRFVACAVVVLSTLTTAFLDLYSAAVSSRQLVKPKNEKLPLLVIGFFTIVVSVFFPVEQYGTFLETFLGAIGMVFVPVYSVIFLDFIMKKERFGKVLHVPGLIVIVIGMVSYRLFSNFEIWIPTLLCIALVAVLYIPLSLWLNSKGAKLA</sequence>
<feature type="transmembrane region" description="Helical" evidence="1">
    <location>
        <begin position="34"/>
        <end position="57"/>
    </location>
</feature>
<dbReference type="eggNOG" id="COG1457">
    <property type="taxonomic scope" value="Bacteria"/>
</dbReference>
<proteinExistence type="predicted"/>
<feature type="transmembrane region" description="Helical" evidence="1">
    <location>
        <begin position="136"/>
        <end position="153"/>
    </location>
</feature>
<dbReference type="HOGENOM" id="CLU_048240_1_0_12"/>
<gene>
    <name evidence="2" type="ordered locus">TREAZ_3008</name>
</gene>
<organism evidence="2 3">
    <name type="scientific">Leadbettera azotonutricia (strain ATCC BAA-888 / DSM 13862 / ZAS-9)</name>
    <name type="common">Treponema azotonutricium</name>
    <dbReference type="NCBI Taxonomy" id="545695"/>
    <lineage>
        <taxon>Bacteria</taxon>
        <taxon>Pseudomonadati</taxon>
        <taxon>Spirochaetota</taxon>
        <taxon>Spirochaetia</taxon>
        <taxon>Spirochaetales</taxon>
        <taxon>Breznakiellaceae</taxon>
        <taxon>Leadbettera</taxon>
    </lineage>
</organism>
<accession>F5YB61</accession>
<dbReference type="KEGG" id="taz:TREAZ_3008"/>
<dbReference type="PANTHER" id="PTHR30569:SF0">
    <property type="entry name" value="CYTOSINE PERMEASE"/>
    <property type="match status" value="1"/>
</dbReference>
<dbReference type="AlphaFoldDB" id="F5YB61"/>
<feature type="transmembrane region" description="Helical" evidence="1">
    <location>
        <begin position="78"/>
        <end position="103"/>
    </location>
</feature>
<feature type="transmembrane region" description="Helical" evidence="1">
    <location>
        <begin position="334"/>
        <end position="352"/>
    </location>
</feature>
<evidence type="ECO:0000256" key="1">
    <source>
        <dbReference type="SAM" id="Phobius"/>
    </source>
</evidence>
<feature type="transmembrane region" description="Helical" evidence="1">
    <location>
        <begin position="159"/>
        <end position="184"/>
    </location>
</feature>
<feature type="transmembrane region" description="Helical" evidence="1">
    <location>
        <begin position="109"/>
        <end position="129"/>
    </location>
</feature>
<feature type="transmembrane region" description="Helical" evidence="1">
    <location>
        <begin position="277"/>
        <end position="295"/>
    </location>
</feature>
<keyword evidence="3" id="KW-1185">Reference proteome</keyword>
<dbReference type="GO" id="GO:0015209">
    <property type="term" value="F:cytosine transmembrane transporter activity"/>
    <property type="evidence" value="ECO:0007669"/>
    <property type="project" value="InterPro"/>
</dbReference>
<reference evidence="2 3" key="2">
    <citation type="journal article" date="2011" name="ISME J.">
        <title>RNA-seq reveals cooperative metabolic interactions between two termite-gut spirochete species in co-culture.</title>
        <authorList>
            <person name="Rosenthal A.Z."/>
            <person name="Matson E.G."/>
            <person name="Eldar A."/>
            <person name="Leadbetter J.R."/>
        </authorList>
    </citation>
    <scope>NUCLEOTIDE SEQUENCE [LARGE SCALE GENOMIC DNA]</scope>
    <source>
        <strain evidence="3">ATCC BAA-888 / DSM 13862 / ZAS-9</strain>
    </source>
</reference>
<dbReference type="PANTHER" id="PTHR30569">
    <property type="entry name" value="CYTOSINE TRANSPORTER CODB"/>
    <property type="match status" value="1"/>
</dbReference>
<dbReference type="EMBL" id="CP001841">
    <property type="protein sequence ID" value="AEF81173.1"/>
    <property type="molecule type" value="Genomic_DNA"/>
</dbReference>
<name>F5YB61_LEAAZ</name>
<dbReference type="OrthoDB" id="9780088at2"/>
<feature type="transmembrane region" description="Helical" evidence="1">
    <location>
        <begin position="205"/>
        <end position="224"/>
    </location>
</feature>
<keyword evidence="1" id="KW-1133">Transmembrane helix</keyword>
<dbReference type="InParanoid" id="F5YB61"/>
<reference evidence="3" key="1">
    <citation type="submission" date="2009-12" db="EMBL/GenBank/DDBJ databases">
        <title>Complete sequence of Treponema azotonutricium strain ZAS-9.</title>
        <authorList>
            <person name="Tetu S.G."/>
            <person name="Matson E."/>
            <person name="Ren Q."/>
            <person name="Seshadri R."/>
            <person name="Elbourne L."/>
            <person name="Hassan K.A."/>
            <person name="Durkin A."/>
            <person name="Radune D."/>
            <person name="Mohamoud Y."/>
            <person name="Shay R."/>
            <person name="Jin S."/>
            <person name="Zhang X."/>
            <person name="Lucey K."/>
            <person name="Ballor N.R."/>
            <person name="Ottesen E."/>
            <person name="Rosenthal R."/>
            <person name="Allen A."/>
            <person name="Leadbetter J.R."/>
            <person name="Paulsen I.T."/>
        </authorList>
    </citation>
    <scope>NUCLEOTIDE SEQUENCE [LARGE SCALE GENOMIC DNA]</scope>
    <source>
        <strain evidence="3">ATCC BAA-888 / DSM 13862 / ZAS-9</strain>
    </source>
</reference>
<protein>
    <submittedName>
        <fullName evidence="2">Permease</fullName>
    </submittedName>
</protein>
<keyword evidence="1" id="KW-0472">Membrane</keyword>
<keyword evidence="1" id="KW-0812">Transmembrane</keyword>
<feature type="transmembrane region" description="Helical" evidence="1">
    <location>
        <begin position="358"/>
        <end position="380"/>
    </location>
</feature>
<feature type="transmembrane region" description="Helical" evidence="1">
    <location>
        <begin position="230"/>
        <end position="257"/>
    </location>
</feature>
<dbReference type="Proteomes" id="UP000009222">
    <property type="component" value="Chromosome"/>
</dbReference>
<dbReference type="Gene3D" id="1.10.4160.10">
    <property type="entry name" value="Hydantoin permease"/>
    <property type="match status" value="1"/>
</dbReference>
<dbReference type="GO" id="GO:0005886">
    <property type="term" value="C:plasma membrane"/>
    <property type="evidence" value="ECO:0007669"/>
    <property type="project" value="TreeGrafter"/>
</dbReference>
<dbReference type="RefSeq" id="WP_015712542.1">
    <property type="nucleotide sequence ID" value="NC_015577.1"/>
</dbReference>
<feature type="transmembrane region" description="Helical" evidence="1">
    <location>
        <begin position="301"/>
        <end position="322"/>
    </location>
</feature>
<evidence type="ECO:0000313" key="3">
    <source>
        <dbReference type="Proteomes" id="UP000009222"/>
    </source>
</evidence>
<dbReference type="STRING" id="545695.TREAZ_3008"/>
<evidence type="ECO:0000313" key="2">
    <source>
        <dbReference type="EMBL" id="AEF81173.1"/>
    </source>
</evidence>
<dbReference type="InterPro" id="IPR030191">
    <property type="entry name" value="CodB"/>
</dbReference>